<gene>
    <name evidence="3" type="ORF">DL764_005567</name>
</gene>
<dbReference type="EMBL" id="QJNU01000297">
    <property type="protein sequence ID" value="RYP02847.1"/>
    <property type="molecule type" value="Genomic_DNA"/>
</dbReference>
<comment type="caution">
    <text evidence="3">The sequence shown here is derived from an EMBL/GenBank/DDBJ whole genome shotgun (WGS) entry which is preliminary data.</text>
</comment>
<dbReference type="STRING" id="155417.A0A4Q4TC13"/>
<name>A0A4Q4TC13_9PEZI</name>
<feature type="compositionally biased region" description="Polar residues" evidence="1">
    <location>
        <begin position="8"/>
        <end position="20"/>
    </location>
</feature>
<evidence type="ECO:0000259" key="2">
    <source>
        <dbReference type="Pfam" id="PF20233"/>
    </source>
</evidence>
<dbReference type="OrthoDB" id="3559580at2759"/>
<dbReference type="Pfam" id="PF20233">
    <property type="entry name" value="DUF6590"/>
    <property type="match status" value="1"/>
</dbReference>
<feature type="domain" description="DUF6590" evidence="2">
    <location>
        <begin position="256"/>
        <end position="397"/>
    </location>
</feature>
<feature type="region of interest" description="Disordered" evidence="1">
    <location>
        <begin position="1"/>
        <end position="20"/>
    </location>
</feature>
<dbReference type="AlphaFoldDB" id="A0A4Q4TC13"/>
<dbReference type="PANTHER" id="PTHR35391:SF5">
    <property type="entry name" value="DUF6590 DOMAIN-CONTAINING PROTEIN"/>
    <property type="match status" value="1"/>
</dbReference>
<organism evidence="3 4">
    <name type="scientific">Monosporascus ibericus</name>
    <dbReference type="NCBI Taxonomy" id="155417"/>
    <lineage>
        <taxon>Eukaryota</taxon>
        <taxon>Fungi</taxon>
        <taxon>Dikarya</taxon>
        <taxon>Ascomycota</taxon>
        <taxon>Pezizomycotina</taxon>
        <taxon>Sordariomycetes</taxon>
        <taxon>Xylariomycetidae</taxon>
        <taxon>Xylariales</taxon>
        <taxon>Xylariales incertae sedis</taxon>
        <taxon>Monosporascus</taxon>
    </lineage>
</organism>
<keyword evidence="4" id="KW-1185">Reference proteome</keyword>
<reference evidence="3 4" key="1">
    <citation type="submission" date="2018-06" db="EMBL/GenBank/DDBJ databases">
        <title>Complete Genomes of Monosporascus.</title>
        <authorList>
            <person name="Robinson A.J."/>
            <person name="Natvig D.O."/>
        </authorList>
    </citation>
    <scope>NUCLEOTIDE SEQUENCE [LARGE SCALE GENOMIC DNA]</scope>
    <source>
        <strain evidence="3 4">CBS 110550</strain>
    </source>
</reference>
<evidence type="ECO:0000256" key="1">
    <source>
        <dbReference type="SAM" id="MobiDB-lite"/>
    </source>
</evidence>
<evidence type="ECO:0000313" key="4">
    <source>
        <dbReference type="Proteomes" id="UP000293360"/>
    </source>
</evidence>
<proteinExistence type="predicted"/>
<accession>A0A4Q4TC13</accession>
<feature type="compositionally biased region" description="Polar residues" evidence="1">
    <location>
        <begin position="65"/>
        <end position="74"/>
    </location>
</feature>
<protein>
    <recommendedName>
        <fullName evidence="2">DUF6590 domain-containing protein</fullName>
    </recommendedName>
</protein>
<dbReference type="PANTHER" id="PTHR35391">
    <property type="entry name" value="C2H2-TYPE DOMAIN-CONTAINING PROTEIN-RELATED"/>
    <property type="match status" value="1"/>
</dbReference>
<dbReference type="Proteomes" id="UP000293360">
    <property type="component" value="Unassembled WGS sequence"/>
</dbReference>
<feature type="compositionally biased region" description="Low complexity" evidence="1">
    <location>
        <begin position="88"/>
        <end position="102"/>
    </location>
</feature>
<evidence type="ECO:0000313" key="3">
    <source>
        <dbReference type="EMBL" id="RYP02847.1"/>
    </source>
</evidence>
<sequence length="419" mass="45648">MGKRDKNVSSSSHNNWSETEFNWIGAQLPPVDDDAVPRSQPHVDHITQGVQGINIGQSDYGGGQQYTHQSQQGGVNYGAVDPSQSHLPADSIGASDSSSPSIYTHNAGVERAPSIGKWKGKARADDQQHVNSGAVLMQGDIHPIDPGYGLSGGGYGGGGAANVTGSATYRSPYSEQFGGLYGTVEGDAPVDGGFDQAVAESRSHNFGRAHPGEASSYDIEPAAYDQPTVDPNTYSYAEDEEVDEGTITPRGHTSSVLKILWSEPRGAANSRFSEWEIKTTDAGPFYVGYRRFIVVRSDEGHSTCIPISTYEGKACTKNGVRASKHGIVYELSRHKGPPRLLKKEPELGFEPVALEIYAPNEKLQLESRVNYSKLVTIEHNVKVFFIGRVAQQHLDYVQNAVNECWSKKRTERSTRKHRK</sequence>
<feature type="region of interest" description="Disordered" evidence="1">
    <location>
        <begin position="53"/>
        <end position="108"/>
    </location>
</feature>
<dbReference type="InterPro" id="IPR046497">
    <property type="entry name" value="DUF6590"/>
</dbReference>